<organism evidence="14 15">
    <name type="scientific">Calderihabitans maritimus</name>
    <dbReference type="NCBI Taxonomy" id="1246530"/>
    <lineage>
        <taxon>Bacteria</taxon>
        <taxon>Bacillati</taxon>
        <taxon>Bacillota</taxon>
        <taxon>Clostridia</taxon>
        <taxon>Neomoorellales</taxon>
        <taxon>Calderihabitantaceae</taxon>
        <taxon>Calderihabitans</taxon>
    </lineage>
</organism>
<dbReference type="GO" id="GO:0005524">
    <property type="term" value="F:ATP binding"/>
    <property type="evidence" value="ECO:0007669"/>
    <property type="project" value="UniProtKB-KW"/>
</dbReference>
<evidence type="ECO:0000256" key="2">
    <source>
        <dbReference type="ARBA" id="ARBA00010044"/>
    </source>
</evidence>
<dbReference type="GO" id="GO:0016887">
    <property type="term" value="F:ATP hydrolysis activity"/>
    <property type="evidence" value="ECO:0007669"/>
    <property type="project" value="InterPro"/>
</dbReference>
<dbReference type="Gene3D" id="1.10.8.60">
    <property type="match status" value="1"/>
</dbReference>
<dbReference type="OrthoDB" id="9809379at2"/>
<keyword evidence="8 11" id="KW-0067">ATP-binding</keyword>
<keyword evidence="12" id="KW-0812">Transmembrane</keyword>
<evidence type="ECO:0000256" key="11">
    <source>
        <dbReference type="RuleBase" id="RU003651"/>
    </source>
</evidence>
<dbReference type="AlphaFoldDB" id="A0A1Z5HQF1"/>
<dbReference type="Gene3D" id="3.40.50.300">
    <property type="entry name" value="P-loop containing nucleotide triphosphate hydrolases"/>
    <property type="match status" value="1"/>
</dbReference>
<feature type="domain" description="AAA+ ATPase" evidence="13">
    <location>
        <begin position="95"/>
        <end position="240"/>
    </location>
</feature>
<evidence type="ECO:0000256" key="10">
    <source>
        <dbReference type="ARBA" id="ARBA00023054"/>
    </source>
</evidence>
<evidence type="ECO:0000256" key="3">
    <source>
        <dbReference type="ARBA" id="ARBA00022670"/>
    </source>
</evidence>
<evidence type="ECO:0000256" key="4">
    <source>
        <dbReference type="ARBA" id="ARBA00022723"/>
    </source>
</evidence>
<keyword evidence="4" id="KW-0479">Metal-binding</keyword>
<evidence type="ECO:0000313" key="14">
    <source>
        <dbReference type="EMBL" id="GAW91541.1"/>
    </source>
</evidence>
<evidence type="ECO:0000256" key="7">
    <source>
        <dbReference type="ARBA" id="ARBA00022833"/>
    </source>
</evidence>
<comment type="similarity">
    <text evidence="2">In the C-terminal section; belongs to the peptidase M41 family.</text>
</comment>
<dbReference type="GO" id="GO:0004222">
    <property type="term" value="F:metalloendopeptidase activity"/>
    <property type="evidence" value="ECO:0007669"/>
    <property type="project" value="InterPro"/>
</dbReference>
<dbReference type="SMART" id="SM00382">
    <property type="entry name" value="AAA"/>
    <property type="match status" value="1"/>
</dbReference>
<dbReference type="GO" id="GO:0006508">
    <property type="term" value="P:proteolysis"/>
    <property type="evidence" value="ECO:0007669"/>
    <property type="project" value="UniProtKB-KW"/>
</dbReference>
<dbReference type="Pfam" id="PF01434">
    <property type="entry name" value="Peptidase_M41"/>
    <property type="match status" value="1"/>
</dbReference>
<dbReference type="GO" id="GO:0046872">
    <property type="term" value="F:metal ion binding"/>
    <property type="evidence" value="ECO:0007669"/>
    <property type="project" value="UniProtKB-KW"/>
</dbReference>
<evidence type="ECO:0000256" key="12">
    <source>
        <dbReference type="SAM" id="Phobius"/>
    </source>
</evidence>
<evidence type="ECO:0000256" key="9">
    <source>
        <dbReference type="ARBA" id="ARBA00023049"/>
    </source>
</evidence>
<keyword evidence="12" id="KW-1133">Transmembrane helix</keyword>
<keyword evidence="12" id="KW-0472">Membrane</keyword>
<name>A0A1Z5HQF1_9FIRM</name>
<dbReference type="InterPro" id="IPR000642">
    <property type="entry name" value="Peptidase_M41"/>
</dbReference>
<dbReference type="InterPro" id="IPR037219">
    <property type="entry name" value="Peptidase_M41-like"/>
</dbReference>
<comment type="caution">
    <text evidence="14">The sequence shown here is derived from an EMBL/GenBank/DDBJ whole genome shotgun (WGS) entry which is preliminary data.</text>
</comment>
<evidence type="ECO:0000313" key="15">
    <source>
        <dbReference type="Proteomes" id="UP000197032"/>
    </source>
</evidence>
<accession>A0A1Z5HQF1</accession>
<dbReference type="GO" id="GO:0030163">
    <property type="term" value="P:protein catabolic process"/>
    <property type="evidence" value="ECO:0007669"/>
    <property type="project" value="TreeGrafter"/>
</dbReference>
<keyword evidence="3 14" id="KW-0645">Protease</keyword>
<dbReference type="RefSeq" id="WP_088553055.1">
    <property type="nucleotide sequence ID" value="NZ_BDGJ01000018.1"/>
</dbReference>
<protein>
    <submittedName>
        <fullName evidence="14">ATP-dependent Zn proteases</fullName>
    </submittedName>
</protein>
<proteinExistence type="inferred from homology"/>
<evidence type="ECO:0000256" key="1">
    <source>
        <dbReference type="ARBA" id="ARBA00001947"/>
    </source>
</evidence>
<feature type="transmembrane region" description="Helical" evidence="12">
    <location>
        <begin position="5"/>
        <end position="22"/>
    </location>
</feature>
<comment type="similarity">
    <text evidence="11">Belongs to the AAA ATPase family.</text>
</comment>
<keyword evidence="6" id="KW-0378">Hydrolase</keyword>
<dbReference type="Pfam" id="PF00004">
    <property type="entry name" value="AAA"/>
    <property type="match status" value="1"/>
</dbReference>
<dbReference type="InterPro" id="IPR003960">
    <property type="entry name" value="ATPase_AAA_CS"/>
</dbReference>
<dbReference type="FunFam" id="3.40.50.300:FF:001025">
    <property type="entry name" value="ATPase family, AAA domain-containing 2B"/>
    <property type="match status" value="1"/>
</dbReference>
<comment type="cofactor">
    <cofactor evidence="1">
        <name>Zn(2+)</name>
        <dbReference type="ChEBI" id="CHEBI:29105"/>
    </cofactor>
</comment>
<reference evidence="15" key="1">
    <citation type="journal article" date="2017" name="Appl. Environ. Microbiol.">
        <title>Genomic analysis of Calderihabitans maritimus KKC1, a thermophilic hydrogenogenic carboxydotrophic bacterium isolated from marine sediment.</title>
        <authorList>
            <person name="Omae K."/>
            <person name="Yoneda Y."/>
            <person name="Fukuyama Y."/>
            <person name="Yoshida T."/>
            <person name="Sako Y."/>
        </authorList>
    </citation>
    <scope>NUCLEOTIDE SEQUENCE [LARGE SCALE GENOMIC DNA]</scope>
    <source>
        <strain evidence="15">KKC1</strain>
    </source>
</reference>
<dbReference type="InterPro" id="IPR003959">
    <property type="entry name" value="ATPase_AAA_core"/>
</dbReference>
<dbReference type="EMBL" id="BDGJ01000018">
    <property type="protein sequence ID" value="GAW91541.1"/>
    <property type="molecule type" value="Genomic_DNA"/>
</dbReference>
<dbReference type="Proteomes" id="UP000197032">
    <property type="component" value="Unassembled WGS sequence"/>
</dbReference>
<dbReference type="GO" id="GO:0004176">
    <property type="term" value="F:ATP-dependent peptidase activity"/>
    <property type="evidence" value="ECO:0007669"/>
    <property type="project" value="InterPro"/>
</dbReference>
<evidence type="ECO:0000259" key="13">
    <source>
        <dbReference type="SMART" id="SM00382"/>
    </source>
</evidence>
<dbReference type="InterPro" id="IPR003593">
    <property type="entry name" value="AAA+_ATPase"/>
</dbReference>
<dbReference type="Gene3D" id="1.20.58.760">
    <property type="entry name" value="Peptidase M41"/>
    <property type="match status" value="1"/>
</dbReference>
<dbReference type="PROSITE" id="PS00674">
    <property type="entry name" value="AAA"/>
    <property type="match status" value="1"/>
</dbReference>
<keyword evidence="7" id="KW-0862">Zinc</keyword>
<dbReference type="GO" id="GO:0005886">
    <property type="term" value="C:plasma membrane"/>
    <property type="evidence" value="ECO:0007669"/>
    <property type="project" value="TreeGrafter"/>
</dbReference>
<keyword evidence="9" id="KW-0482">Metalloprotease</keyword>
<evidence type="ECO:0000256" key="8">
    <source>
        <dbReference type="ARBA" id="ARBA00022840"/>
    </source>
</evidence>
<dbReference type="SUPFAM" id="SSF52540">
    <property type="entry name" value="P-loop containing nucleoside triphosphate hydrolases"/>
    <property type="match status" value="1"/>
</dbReference>
<dbReference type="Pfam" id="PF17862">
    <property type="entry name" value="AAA_lid_3"/>
    <property type="match status" value="1"/>
</dbReference>
<gene>
    <name evidence="14" type="ORF">KKC1_07020</name>
</gene>
<dbReference type="InterPro" id="IPR041569">
    <property type="entry name" value="AAA_lid_3"/>
</dbReference>
<sequence>MLKEITIGVVIAGLLFLTISGYDVVPLLVLGGIALLIYLVLGKTILKDTFITSYQPQPEITFNDIGGQASAKQELKEALDFMIYADKIKELGIRPLKGILLAGAPGTGKTLLAKAAANYTDAVFLAVNGSEFVEIYAGVGAMRVRQLFKRAKELAKKDKKDRAIIFIDEIEVLGNKRGTHSSHLEYDQTLNQLLVEMDGIRSDDQTRILVIAATNRIDMIDPALLRPGRFDRVVRVDLPDKNGRLEILKLHTRNKPLSSEVDLVDIARQTFGFSGAQLESVANEAAIMAMREKVNLIYPRHFKEAIDKVMLGERLNKKPTREELRRVAIHETGHAIVGELLRPNSVSHLSITSRGSALGYMRQSSPEDLYLFTRQYLEDQIKICLAGAVAEEIILGNRSTGATNDFQEAIRLARQIISSGLSELGIVSIENLTQNQLQTTVNGIITSQENQVRCMLLGYSRLIWEIVSILEREESLSGEDLRKMLQQTQYSPSVSGFF</sequence>
<keyword evidence="10" id="KW-0175">Coiled coil</keyword>
<keyword evidence="15" id="KW-1185">Reference proteome</keyword>
<evidence type="ECO:0000256" key="5">
    <source>
        <dbReference type="ARBA" id="ARBA00022741"/>
    </source>
</evidence>
<keyword evidence="5 11" id="KW-0547">Nucleotide-binding</keyword>
<dbReference type="FunFam" id="1.10.8.60:FF:000001">
    <property type="entry name" value="ATP-dependent zinc metalloprotease FtsH"/>
    <property type="match status" value="1"/>
</dbReference>
<dbReference type="PANTHER" id="PTHR23076">
    <property type="entry name" value="METALLOPROTEASE M41 FTSH"/>
    <property type="match status" value="1"/>
</dbReference>
<dbReference type="InterPro" id="IPR027417">
    <property type="entry name" value="P-loop_NTPase"/>
</dbReference>
<evidence type="ECO:0000256" key="6">
    <source>
        <dbReference type="ARBA" id="ARBA00022801"/>
    </source>
</evidence>
<dbReference type="SUPFAM" id="SSF140990">
    <property type="entry name" value="FtsH protease domain-like"/>
    <property type="match status" value="1"/>
</dbReference>
<dbReference type="PANTHER" id="PTHR23076:SF97">
    <property type="entry name" value="ATP-DEPENDENT ZINC METALLOPROTEASE YME1L1"/>
    <property type="match status" value="1"/>
</dbReference>